<sequence length="219" mass="25655">MKEIKCTIIQDVLPLYVDEVVSEDTKEMVDEHLQHCEKCQKEYETMKQELYIPAENKAFQFKEISKKWRKKKVIISITSVFITALILLGTYLSVFYFETVIPYSEDLIKIERQNDHQLISRYYGKSRAGVHGTFPKEFEIDGEKKIVSFIYYTKTMTDSPSRNLIDDEKRLGQEDTFVLPESGNNDAVYYVEFDSEEMVPGGKDSWDSVLERAVLIWEK</sequence>
<gene>
    <name evidence="3" type="primary">ylaD</name>
    <name evidence="3" type="ORF">NCTC7582_00817</name>
</gene>
<keyword evidence="1" id="KW-1133">Transmembrane helix</keyword>
<organism evidence="3 4">
    <name type="scientific">Lysinibacillus capsici</name>
    <dbReference type="NCBI Taxonomy" id="2115968"/>
    <lineage>
        <taxon>Bacteria</taxon>
        <taxon>Bacillati</taxon>
        <taxon>Bacillota</taxon>
        <taxon>Bacilli</taxon>
        <taxon>Bacillales</taxon>
        <taxon>Bacillaceae</taxon>
        <taxon>Lysinibacillus</taxon>
    </lineage>
</organism>
<dbReference type="EMBL" id="UAQE01000001">
    <property type="protein sequence ID" value="SPT96966.1"/>
    <property type="molecule type" value="Genomic_DNA"/>
</dbReference>
<dbReference type="AlphaFoldDB" id="A0A2X0XGF0"/>
<dbReference type="InterPro" id="IPR027383">
    <property type="entry name" value="Znf_put"/>
</dbReference>
<proteinExistence type="predicted"/>
<feature type="domain" description="Putative zinc-finger" evidence="2">
    <location>
        <begin position="6"/>
        <end position="40"/>
    </location>
</feature>
<evidence type="ECO:0000313" key="3">
    <source>
        <dbReference type="EMBL" id="SPT96966.1"/>
    </source>
</evidence>
<evidence type="ECO:0000256" key="1">
    <source>
        <dbReference type="SAM" id="Phobius"/>
    </source>
</evidence>
<accession>A0A2X0XGF0</accession>
<protein>
    <submittedName>
        <fullName evidence="3">Antisigma factor for YlaC</fullName>
    </submittedName>
</protein>
<keyword evidence="1" id="KW-0472">Membrane</keyword>
<dbReference type="RefSeq" id="WP_112116701.1">
    <property type="nucleotide sequence ID" value="NZ_UAQE01000001.1"/>
</dbReference>
<keyword evidence="1" id="KW-0812">Transmembrane</keyword>
<name>A0A2X0XGF0_9BACI</name>
<dbReference type="Pfam" id="PF13490">
    <property type="entry name" value="zf-HC2"/>
    <property type="match status" value="1"/>
</dbReference>
<feature type="transmembrane region" description="Helical" evidence="1">
    <location>
        <begin position="73"/>
        <end position="97"/>
    </location>
</feature>
<evidence type="ECO:0000259" key="2">
    <source>
        <dbReference type="Pfam" id="PF13490"/>
    </source>
</evidence>
<evidence type="ECO:0000313" key="4">
    <source>
        <dbReference type="Proteomes" id="UP000251431"/>
    </source>
</evidence>
<reference evidence="3 4" key="1">
    <citation type="submission" date="2018-06" db="EMBL/GenBank/DDBJ databases">
        <authorList>
            <consortium name="Pathogen Informatics"/>
            <person name="Doyle S."/>
        </authorList>
    </citation>
    <scope>NUCLEOTIDE SEQUENCE [LARGE SCALE GENOMIC DNA]</scope>
    <source>
        <strain evidence="3 4">NCTC7582</strain>
    </source>
</reference>
<dbReference type="Proteomes" id="UP000251431">
    <property type="component" value="Unassembled WGS sequence"/>
</dbReference>